<feature type="repeat" description="ANK" evidence="3">
    <location>
        <begin position="572"/>
        <end position="604"/>
    </location>
</feature>
<reference evidence="4 5" key="1">
    <citation type="submission" date="2018-08" db="EMBL/GenBank/DDBJ databases">
        <authorList>
            <person name="Laetsch R D."/>
            <person name="Stevens L."/>
            <person name="Kumar S."/>
            <person name="Blaxter L. M."/>
        </authorList>
    </citation>
    <scope>NUCLEOTIDE SEQUENCE [LARGE SCALE GENOMIC DNA]</scope>
</reference>
<dbReference type="PROSITE" id="PS50088">
    <property type="entry name" value="ANK_REPEAT"/>
    <property type="match status" value="3"/>
</dbReference>
<dbReference type="OrthoDB" id="5823001at2759"/>
<dbReference type="SUPFAM" id="SSF48403">
    <property type="entry name" value="Ankyrin repeat"/>
    <property type="match status" value="2"/>
</dbReference>
<evidence type="ECO:0000256" key="2">
    <source>
        <dbReference type="ARBA" id="ARBA00023043"/>
    </source>
</evidence>
<dbReference type="Pfam" id="PF12796">
    <property type="entry name" value="Ank_2"/>
    <property type="match status" value="4"/>
</dbReference>
<proteinExistence type="predicted"/>
<dbReference type="Gene3D" id="1.25.40.20">
    <property type="entry name" value="Ankyrin repeat-containing domain"/>
    <property type="match status" value="4"/>
</dbReference>
<dbReference type="AlphaFoldDB" id="A0A3P6SUN1"/>
<evidence type="ECO:0000313" key="4">
    <source>
        <dbReference type="EMBL" id="VDK79532.1"/>
    </source>
</evidence>
<dbReference type="InterPro" id="IPR036770">
    <property type="entry name" value="Ankyrin_rpt-contain_sf"/>
</dbReference>
<organism evidence="4 5">
    <name type="scientific">Litomosoides sigmodontis</name>
    <name type="common">Filarial nematode worm</name>
    <dbReference type="NCBI Taxonomy" id="42156"/>
    <lineage>
        <taxon>Eukaryota</taxon>
        <taxon>Metazoa</taxon>
        <taxon>Ecdysozoa</taxon>
        <taxon>Nematoda</taxon>
        <taxon>Chromadorea</taxon>
        <taxon>Rhabditida</taxon>
        <taxon>Spirurina</taxon>
        <taxon>Spiruromorpha</taxon>
        <taxon>Filarioidea</taxon>
        <taxon>Onchocercidae</taxon>
        <taxon>Litomosoides</taxon>
    </lineage>
</organism>
<dbReference type="STRING" id="42156.A0A3P6SUN1"/>
<evidence type="ECO:0000256" key="1">
    <source>
        <dbReference type="ARBA" id="ARBA00022737"/>
    </source>
</evidence>
<protein>
    <submittedName>
        <fullName evidence="4">Uncharacterized protein</fullName>
    </submittedName>
</protein>
<keyword evidence="2 3" id="KW-0040">ANK repeat</keyword>
<gene>
    <name evidence="4" type="ORF">NLS_LOCUS4553</name>
</gene>
<evidence type="ECO:0000256" key="3">
    <source>
        <dbReference type="PROSITE-ProRule" id="PRU00023"/>
    </source>
</evidence>
<keyword evidence="5" id="KW-1185">Reference proteome</keyword>
<dbReference type="PANTHER" id="PTHR24198">
    <property type="entry name" value="ANKYRIN REPEAT AND PROTEIN KINASE DOMAIN-CONTAINING PROTEIN"/>
    <property type="match status" value="1"/>
</dbReference>
<dbReference type="EMBL" id="UYRX01000296">
    <property type="protein sequence ID" value="VDK79532.1"/>
    <property type="molecule type" value="Genomic_DNA"/>
</dbReference>
<dbReference type="OMA" id="FHTALHH"/>
<evidence type="ECO:0000313" key="5">
    <source>
        <dbReference type="Proteomes" id="UP000277928"/>
    </source>
</evidence>
<dbReference type="InterPro" id="IPR002110">
    <property type="entry name" value="Ankyrin_rpt"/>
</dbReference>
<dbReference type="SMART" id="SM00248">
    <property type="entry name" value="ANK"/>
    <property type="match status" value="14"/>
</dbReference>
<feature type="repeat" description="ANK" evidence="3">
    <location>
        <begin position="351"/>
        <end position="383"/>
    </location>
</feature>
<dbReference type="PROSITE" id="PS50297">
    <property type="entry name" value="ANK_REP_REGION"/>
    <property type="match status" value="2"/>
</dbReference>
<dbReference type="Proteomes" id="UP000277928">
    <property type="component" value="Unassembled WGS sequence"/>
</dbReference>
<name>A0A3P6SUN1_LITSI</name>
<keyword evidence="1" id="KW-0677">Repeat</keyword>
<feature type="repeat" description="ANK" evidence="3">
    <location>
        <begin position="469"/>
        <end position="501"/>
    </location>
</feature>
<accession>A0A3P6SUN1</accession>
<dbReference type="PANTHER" id="PTHR24198:SF165">
    <property type="entry name" value="ANKYRIN REPEAT-CONTAINING PROTEIN-RELATED"/>
    <property type="match status" value="1"/>
</dbReference>
<sequence>MMEFAEIIKLDYAFFFLLFQKHLCAVRSAITGDTLQLLNLVSILKVSVDAADLQGITLLHWAAANDRVAVAKIIGADIRRTTIKSRSVLHTSVCSDAANCLKLFLKILFEQEKADRMEKSYCGTSHKFALQRDFNGDSLLHLACRLRRKRCLKIILCFIMKHCGWIVVEEMLQQRNQSSQTPIHVACLWNNVKAANLLLTDDLNKIINKIYNSTTRTNAAVALKEASRRTLFWQIERGTVLHEMAIMKCSFACYNENFPSVLEYHKLEPADLKMYIRAKWRETENFEKRCRKCDKAQLEMVRAILKCCPELVHLRDVLGQTALMCSVINDAVSLTKALLICRDGKESIDPDFHTALHHATARGKLRQVVLLLECGASATRQDSYGATPMHYAAARGFCAILRLLYKANKYTDVSVYIHRKTRSSQLDQKVRTNNGHSAFMWAAMSGMDISIRTMIDANSVVNQEDCDIHGCTALHLAAAGDHVEVINTLLFYKWNAEKRNKLGETAFIVAAKNGCTQAVRRFLHVGINYSSQDKFNNTALHVAADSDGKKETLCQLLHYLKDSRLLNTRNDKGQTPLHRATEHNAVQCVRYLLKYGADPLIRDNRGWDSLMVAIQQGCWSTIILVLKNSSNINCYLDADNQTTLSLALERKNYILASFLEMNGAVLANEYKIRLRECMPFHS</sequence>